<evidence type="ECO:0000313" key="1">
    <source>
        <dbReference type="EMBL" id="MPC52501.1"/>
    </source>
</evidence>
<comment type="caution">
    <text evidence="1">The sequence shown here is derived from an EMBL/GenBank/DDBJ whole genome shotgun (WGS) entry which is preliminary data.</text>
</comment>
<evidence type="ECO:0000313" key="2">
    <source>
        <dbReference type="Proteomes" id="UP000324222"/>
    </source>
</evidence>
<dbReference type="AlphaFoldDB" id="A0A5B7FYA6"/>
<dbReference type="Proteomes" id="UP000324222">
    <property type="component" value="Unassembled WGS sequence"/>
</dbReference>
<sequence length="83" mass="9150">MDFTNKNYDKVSPEPRCLDSESRSLVLVSCMFALIASFRTSQDKCKSNKAAPSLHHICPLRLTQTLPGFPITVPAQRGSSAHT</sequence>
<accession>A0A5B7FYA6</accession>
<protein>
    <submittedName>
        <fullName evidence="1">Uncharacterized protein</fullName>
    </submittedName>
</protein>
<organism evidence="1 2">
    <name type="scientific">Portunus trituberculatus</name>
    <name type="common">Swimming crab</name>
    <name type="synonym">Neptunus trituberculatus</name>
    <dbReference type="NCBI Taxonomy" id="210409"/>
    <lineage>
        <taxon>Eukaryota</taxon>
        <taxon>Metazoa</taxon>
        <taxon>Ecdysozoa</taxon>
        <taxon>Arthropoda</taxon>
        <taxon>Crustacea</taxon>
        <taxon>Multicrustacea</taxon>
        <taxon>Malacostraca</taxon>
        <taxon>Eumalacostraca</taxon>
        <taxon>Eucarida</taxon>
        <taxon>Decapoda</taxon>
        <taxon>Pleocyemata</taxon>
        <taxon>Brachyura</taxon>
        <taxon>Eubrachyura</taxon>
        <taxon>Portunoidea</taxon>
        <taxon>Portunidae</taxon>
        <taxon>Portuninae</taxon>
        <taxon>Portunus</taxon>
    </lineage>
</organism>
<name>A0A5B7FYA6_PORTR</name>
<gene>
    <name evidence="1" type="ORF">E2C01_046371</name>
</gene>
<proteinExistence type="predicted"/>
<keyword evidence="2" id="KW-1185">Reference proteome</keyword>
<dbReference type="EMBL" id="VSRR010010924">
    <property type="protein sequence ID" value="MPC52501.1"/>
    <property type="molecule type" value="Genomic_DNA"/>
</dbReference>
<reference evidence="1 2" key="1">
    <citation type="submission" date="2019-05" db="EMBL/GenBank/DDBJ databases">
        <title>Another draft genome of Portunus trituberculatus and its Hox gene families provides insights of decapod evolution.</title>
        <authorList>
            <person name="Jeong J.-H."/>
            <person name="Song I."/>
            <person name="Kim S."/>
            <person name="Choi T."/>
            <person name="Kim D."/>
            <person name="Ryu S."/>
            <person name="Kim W."/>
        </authorList>
    </citation>
    <scope>NUCLEOTIDE SEQUENCE [LARGE SCALE GENOMIC DNA]</scope>
    <source>
        <tissue evidence="1">Muscle</tissue>
    </source>
</reference>